<dbReference type="SUPFAM" id="SSF51735">
    <property type="entry name" value="NAD(P)-binding Rossmann-fold domains"/>
    <property type="match status" value="1"/>
</dbReference>
<dbReference type="Gene3D" id="3.40.50.720">
    <property type="entry name" value="NAD(P)-binding Rossmann-like Domain"/>
    <property type="match status" value="1"/>
</dbReference>
<comment type="caution">
    <text evidence="4">The sequence shown here is derived from an EMBL/GenBank/DDBJ whole genome shotgun (WGS) entry which is preliminary data.</text>
</comment>
<name>A0AAN9Y427_9HEMI</name>
<evidence type="ECO:0000256" key="3">
    <source>
        <dbReference type="RuleBase" id="RU000363"/>
    </source>
</evidence>
<keyword evidence="5" id="KW-1185">Reference proteome</keyword>
<dbReference type="GO" id="GO:0016491">
    <property type="term" value="F:oxidoreductase activity"/>
    <property type="evidence" value="ECO:0007669"/>
    <property type="project" value="UniProtKB-KW"/>
</dbReference>
<dbReference type="InterPro" id="IPR036291">
    <property type="entry name" value="NAD(P)-bd_dom_sf"/>
</dbReference>
<proteinExistence type="inferred from homology"/>
<keyword evidence="2" id="KW-0560">Oxidoreductase</keyword>
<dbReference type="Pfam" id="PF00106">
    <property type="entry name" value="adh_short"/>
    <property type="match status" value="1"/>
</dbReference>
<dbReference type="Proteomes" id="UP001367676">
    <property type="component" value="Unassembled WGS sequence"/>
</dbReference>
<protein>
    <submittedName>
        <fullName evidence="4">Uncharacterized protein</fullName>
    </submittedName>
</protein>
<accession>A0AAN9Y427</accession>
<reference evidence="4 5" key="1">
    <citation type="submission" date="2024-03" db="EMBL/GenBank/DDBJ databases">
        <title>Adaptation during the transition from Ophiocordyceps entomopathogen to insect associate is accompanied by gene loss and intensified selection.</title>
        <authorList>
            <person name="Ward C.M."/>
            <person name="Onetto C.A."/>
            <person name="Borneman A.R."/>
        </authorList>
    </citation>
    <scope>NUCLEOTIDE SEQUENCE [LARGE SCALE GENOMIC DNA]</scope>
    <source>
        <strain evidence="4">AWRI1</strain>
        <tissue evidence="4">Single Adult Female</tissue>
    </source>
</reference>
<comment type="similarity">
    <text evidence="1 3">Belongs to the short-chain dehydrogenases/reductases (SDR) family.</text>
</comment>
<dbReference type="PRINTS" id="PR00080">
    <property type="entry name" value="SDRFAMILY"/>
</dbReference>
<dbReference type="EMBL" id="JBBCAQ010000027">
    <property type="protein sequence ID" value="KAK7586022.1"/>
    <property type="molecule type" value="Genomic_DNA"/>
</dbReference>
<evidence type="ECO:0000313" key="4">
    <source>
        <dbReference type="EMBL" id="KAK7586022.1"/>
    </source>
</evidence>
<dbReference type="AlphaFoldDB" id="A0AAN9Y427"/>
<dbReference type="PRINTS" id="PR00081">
    <property type="entry name" value="GDHRDH"/>
</dbReference>
<gene>
    <name evidence="4" type="ORF">V9T40_003898</name>
</gene>
<dbReference type="PROSITE" id="PS00061">
    <property type="entry name" value="ADH_SHORT"/>
    <property type="match status" value="1"/>
</dbReference>
<dbReference type="PANTHER" id="PTHR43115:SF4">
    <property type="entry name" value="DEHYDROGENASE_REDUCTASE SDR FAMILY MEMBER 11"/>
    <property type="match status" value="1"/>
</dbReference>
<evidence type="ECO:0000256" key="2">
    <source>
        <dbReference type="ARBA" id="ARBA00023002"/>
    </source>
</evidence>
<dbReference type="PANTHER" id="PTHR43115">
    <property type="entry name" value="DEHYDROGENASE/REDUCTASE SDR FAMILY MEMBER 11"/>
    <property type="match status" value="1"/>
</dbReference>
<dbReference type="InterPro" id="IPR020904">
    <property type="entry name" value="Sc_DH/Rdtase_CS"/>
</dbReference>
<dbReference type="InterPro" id="IPR002347">
    <property type="entry name" value="SDR_fam"/>
</dbReference>
<organism evidence="4 5">
    <name type="scientific">Parthenolecanium corni</name>
    <dbReference type="NCBI Taxonomy" id="536013"/>
    <lineage>
        <taxon>Eukaryota</taxon>
        <taxon>Metazoa</taxon>
        <taxon>Ecdysozoa</taxon>
        <taxon>Arthropoda</taxon>
        <taxon>Hexapoda</taxon>
        <taxon>Insecta</taxon>
        <taxon>Pterygota</taxon>
        <taxon>Neoptera</taxon>
        <taxon>Paraneoptera</taxon>
        <taxon>Hemiptera</taxon>
        <taxon>Sternorrhyncha</taxon>
        <taxon>Coccoidea</taxon>
        <taxon>Coccidae</taxon>
        <taxon>Parthenolecanium</taxon>
    </lineage>
</organism>
<sequence>MERFTGKVAVVTGSSYGIGRVIVKELVKRGLIVAGLARNVEHQQKLATEILTNPETYTGKFHPIKCDLMQETEIREAFNNIKTDIGSIAILINNAAYMGPYQTLLEQNNDTYQKIFDTNVKGSWLCMKEALQSMTDLPIVGHIININSIVSLHDFKAEFFPLYTASKDALRTISRVLRREILQNKQNIKVTDISPGATDTPMADNIKPSFTMLEEDLLQAEDVAKACISVLDTAPDVMVIIFINHYNMYEQNVEEKDEI</sequence>
<evidence type="ECO:0000313" key="5">
    <source>
        <dbReference type="Proteomes" id="UP001367676"/>
    </source>
</evidence>
<evidence type="ECO:0000256" key="1">
    <source>
        <dbReference type="ARBA" id="ARBA00006484"/>
    </source>
</evidence>